<keyword evidence="3" id="KW-1185">Reference proteome</keyword>
<keyword evidence="2" id="KW-0413">Isomerase</keyword>
<reference evidence="2 3" key="1">
    <citation type="submission" date="2021-03" db="EMBL/GenBank/DDBJ databases">
        <title>Paenibacillus artemisicola MWE-103 whole genome sequence.</title>
        <authorList>
            <person name="Ham Y.J."/>
        </authorList>
    </citation>
    <scope>NUCLEOTIDE SEQUENCE [LARGE SCALE GENOMIC DNA]</scope>
    <source>
        <strain evidence="2 3">MWE-103</strain>
    </source>
</reference>
<dbReference type="InterPro" id="IPR013022">
    <property type="entry name" value="Xyl_isomerase-like_TIM-brl"/>
</dbReference>
<accession>A0ABS3WEY8</accession>
<dbReference type="GO" id="GO:0016853">
    <property type="term" value="F:isomerase activity"/>
    <property type="evidence" value="ECO:0007669"/>
    <property type="project" value="UniProtKB-KW"/>
</dbReference>
<dbReference type="EMBL" id="JAGGDJ010000024">
    <property type="protein sequence ID" value="MBO7746882.1"/>
    <property type="molecule type" value="Genomic_DNA"/>
</dbReference>
<dbReference type="Pfam" id="PF01261">
    <property type="entry name" value="AP_endonuc_2"/>
    <property type="match status" value="1"/>
</dbReference>
<gene>
    <name evidence="2" type="ORF">I8J29_21935</name>
</gene>
<dbReference type="PANTHER" id="PTHR12110:SF53">
    <property type="entry name" value="BLR5974 PROTEIN"/>
    <property type="match status" value="1"/>
</dbReference>
<dbReference type="Gene3D" id="3.20.20.150">
    <property type="entry name" value="Divalent-metal-dependent TIM barrel enzymes"/>
    <property type="match status" value="1"/>
</dbReference>
<comment type="caution">
    <text evidence="2">The sequence shown here is derived from an EMBL/GenBank/DDBJ whole genome shotgun (WGS) entry which is preliminary data.</text>
</comment>
<evidence type="ECO:0000313" key="3">
    <source>
        <dbReference type="Proteomes" id="UP000670947"/>
    </source>
</evidence>
<evidence type="ECO:0000259" key="1">
    <source>
        <dbReference type="Pfam" id="PF01261"/>
    </source>
</evidence>
<proteinExistence type="predicted"/>
<sequence length="281" mass="30441">MKKGINKWSFPGGTPIADCLGIAKRAGYDGIELTLDESGELGLRATEKDARAIAAQAEAAGVEICGLATGLYWSNSMTSESEAVRARAMDICRKQLELAAAFGVDTILVVPGAVGVAFIPDFEVVDYEYAYDRALDAISRLADDARAAGVNIGLENVWNKFLLSPLELRGFIDAVNSPYVGAYFDVGNVLATGYPEQWVRILGKRIKKVHVKDYRLEAGGLHGFVDLLAGDVDFPAVMNALEAVGYDGYLIAEMGTYKHDPYQMVYNASLAMDRILEGRRG</sequence>
<dbReference type="InterPro" id="IPR050312">
    <property type="entry name" value="IolE/XylAMocC-like"/>
</dbReference>
<feature type="domain" description="Xylose isomerase-like TIM barrel" evidence="1">
    <location>
        <begin position="22"/>
        <end position="258"/>
    </location>
</feature>
<dbReference type="InterPro" id="IPR036237">
    <property type="entry name" value="Xyl_isomerase-like_sf"/>
</dbReference>
<protein>
    <submittedName>
        <fullName evidence="2">Sugar phosphate isomerase/epimerase</fullName>
    </submittedName>
</protein>
<dbReference type="PANTHER" id="PTHR12110">
    <property type="entry name" value="HYDROXYPYRUVATE ISOMERASE"/>
    <property type="match status" value="1"/>
</dbReference>
<evidence type="ECO:0000313" key="2">
    <source>
        <dbReference type="EMBL" id="MBO7746882.1"/>
    </source>
</evidence>
<dbReference type="Proteomes" id="UP000670947">
    <property type="component" value="Unassembled WGS sequence"/>
</dbReference>
<dbReference type="SUPFAM" id="SSF51658">
    <property type="entry name" value="Xylose isomerase-like"/>
    <property type="match status" value="1"/>
</dbReference>
<organism evidence="2 3">
    <name type="scientific">Paenibacillus artemisiicola</name>
    <dbReference type="NCBI Taxonomy" id="1172618"/>
    <lineage>
        <taxon>Bacteria</taxon>
        <taxon>Bacillati</taxon>
        <taxon>Bacillota</taxon>
        <taxon>Bacilli</taxon>
        <taxon>Bacillales</taxon>
        <taxon>Paenibacillaceae</taxon>
        <taxon>Paenibacillus</taxon>
    </lineage>
</organism>
<name>A0ABS3WEY8_9BACL</name>
<dbReference type="RefSeq" id="WP_208849622.1">
    <property type="nucleotide sequence ID" value="NZ_JAGGDJ010000024.1"/>
</dbReference>